<keyword evidence="2" id="KW-1185">Reference proteome</keyword>
<reference evidence="1 2" key="1">
    <citation type="submission" date="2019-05" db="EMBL/GenBank/DDBJ databases">
        <title>Another draft genome of Portunus trituberculatus and its Hox gene families provides insights of decapod evolution.</title>
        <authorList>
            <person name="Jeong J.-H."/>
            <person name="Song I."/>
            <person name="Kim S."/>
            <person name="Choi T."/>
            <person name="Kim D."/>
            <person name="Ryu S."/>
            <person name="Kim W."/>
        </authorList>
    </citation>
    <scope>NUCLEOTIDE SEQUENCE [LARGE SCALE GENOMIC DNA]</scope>
    <source>
        <tissue evidence="1">Muscle</tissue>
    </source>
</reference>
<name>A0A5B7JXZ0_PORTR</name>
<sequence>MCIHTGIWERQAGWWQMNINKQQLSKMSSLSGNGWIPCR</sequence>
<proteinExistence type="predicted"/>
<dbReference type="EMBL" id="VSRR010111742">
    <property type="protein sequence ID" value="MPC97858.1"/>
    <property type="molecule type" value="Genomic_DNA"/>
</dbReference>
<dbReference type="Proteomes" id="UP000324222">
    <property type="component" value="Unassembled WGS sequence"/>
</dbReference>
<evidence type="ECO:0000313" key="2">
    <source>
        <dbReference type="Proteomes" id="UP000324222"/>
    </source>
</evidence>
<dbReference type="AlphaFoldDB" id="A0A5B7JXZ0"/>
<gene>
    <name evidence="1" type="ORF">E2C01_093195</name>
</gene>
<organism evidence="1 2">
    <name type="scientific">Portunus trituberculatus</name>
    <name type="common">Swimming crab</name>
    <name type="synonym">Neptunus trituberculatus</name>
    <dbReference type="NCBI Taxonomy" id="210409"/>
    <lineage>
        <taxon>Eukaryota</taxon>
        <taxon>Metazoa</taxon>
        <taxon>Ecdysozoa</taxon>
        <taxon>Arthropoda</taxon>
        <taxon>Crustacea</taxon>
        <taxon>Multicrustacea</taxon>
        <taxon>Malacostraca</taxon>
        <taxon>Eumalacostraca</taxon>
        <taxon>Eucarida</taxon>
        <taxon>Decapoda</taxon>
        <taxon>Pleocyemata</taxon>
        <taxon>Brachyura</taxon>
        <taxon>Eubrachyura</taxon>
        <taxon>Portunoidea</taxon>
        <taxon>Portunidae</taxon>
        <taxon>Portuninae</taxon>
        <taxon>Portunus</taxon>
    </lineage>
</organism>
<protein>
    <submittedName>
        <fullName evidence="1">Uncharacterized protein</fullName>
    </submittedName>
</protein>
<accession>A0A5B7JXZ0</accession>
<evidence type="ECO:0000313" key="1">
    <source>
        <dbReference type="EMBL" id="MPC97858.1"/>
    </source>
</evidence>
<comment type="caution">
    <text evidence="1">The sequence shown here is derived from an EMBL/GenBank/DDBJ whole genome shotgun (WGS) entry which is preliminary data.</text>
</comment>